<dbReference type="Gene3D" id="3.40.50.150">
    <property type="entry name" value="Vaccinia Virus protein VP39"/>
    <property type="match status" value="1"/>
</dbReference>
<dbReference type="OrthoDB" id="9777638at2"/>
<dbReference type="EMBL" id="VFMM01000003">
    <property type="protein sequence ID" value="TQJ06646.1"/>
    <property type="molecule type" value="Genomic_DNA"/>
</dbReference>
<dbReference type="SUPFAM" id="SSF53335">
    <property type="entry name" value="S-adenosyl-L-methionine-dependent methyltransferases"/>
    <property type="match status" value="1"/>
</dbReference>
<gene>
    <name evidence="5" type="ORF">FB475_6311</name>
</gene>
<proteinExistence type="predicted"/>
<keyword evidence="3" id="KW-0949">S-adenosyl-L-methionine</keyword>
<dbReference type="RefSeq" id="WP_141861051.1">
    <property type="nucleotide sequence ID" value="NZ_BAAAKA010000052.1"/>
</dbReference>
<evidence type="ECO:0000256" key="3">
    <source>
        <dbReference type="ARBA" id="ARBA00022691"/>
    </source>
</evidence>
<evidence type="ECO:0000259" key="4">
    <source>
        <dbReference type="Pfam" id="PF13649"/>
    </source>
</evidence>
<dbReference type="InterPro" id="IPR041698">
    <property type="entry name" value="Methyltransf_25"/>
</dbReference>
<evidence type="ECO:0000313" key="6">
    <source>
        <dbReference type="Proteomes" id="UP000316298"/>
    </source>
</evidence>
<dbReference type="InterPro" id="IPR029063">
    <property type="entry name" value="SAM-dependent_MTases_sf"/>
</dbReference>
<evidence type="ECO:0000313" key="5">
    <source>
        <dbReference type="EMBL" id="TQJ06646.1"/>
    </source>
</evidence>
<dbReference type="GO" id="GO:0032259">
    <property type="term" value="P:methylation"/>
    <property type="evidence" value="ECO:0007669"/>
    <property type="project" value="UniProtKB-KW"/>
</dbReference>
<keyword evidence="5" id="KW-0830">Ubiquinone</keyword>
<keyword evidence="1 5" id="KW-0489">Methyltransferase</keyword>
<sequence length="236" mass="25884">MFDYEAEMRFYQPRFRAACGVRAGDRVLDIGCGSGQTTRDAALDAAPGVVLGVDISENRLAQAPRLANVSYLLADAATYEFERFDVGISRFGVMFFADPVAAFSNLRRACGRIVLMVWQPRVENEWARVIPAALGGAFRDDSPFSLGDRSRARGILTAAGFAEPTFTELREPVYYGPDVQTAYDNVLQLHEPQKLLAELDPAAADRGQEALRETLAAHDTGDGILFDSAVWIIEAM</sequence>
<evidence type="ECO:0000256" key="2">
    <source>
        <dbReference type="ARBA" id="ARBA00022679"/>
    </source>
</evidence>
<dbReference type="AlphaFoldDB" id="A0A542DUF1"/>
<comment type="caution">
    <text evidence="5">The sequence shown here is derived from an EMBL/GenBank/DDBJ whole genome shotgun (WGS) entry which is preliminary data.</text>
</comment>
<dbReference type="GO" id="GO:0008168">
    <property type="term" value="F:methyltransferase activity"/>
    <property type="evidence" value="ECO:0007669"/>
    <property type="project" value="UniProtKB-KW"/>
</dbReference>
<name>A0A542DUF1_9ACTN</name>
<dbReference type="CDD" id="cd02440">
    <property type="entry name" value="AdoMet_MTases"/>
    <property type="match status" value="1"/>
</dbReference>
<keyword evidence="2" id="KW-0808">Transferase</keyword>
<dbReference type="PANTHER" id="PTHR43464:SF19">
    <property type="entry name" value="UBIQUINONE BIOSYNTHESIS O-METHYLTRANSFERASE, MITOCHONDRIAL"/>
    <property type="match status" value="1"/>
</dbReference>
<organism evidence="5 6">
    <name type="scientific">Kribbella jejuensis</name>
    <dbReference type="NCBI Taxonomy" id="236068"/>
    <lineage>
        <taxon>Bacteria</taxon>
        <taxon>Bacillati</taxon>
        <taxon>Actinomycetota</taxon>
        <taxon>Actinomycetes</taxon>
        <taxon>Propionibacteriales</taxon>
        <taxon>Kribbellaceae</taxon>
        <taxon>Kribbella</taxon>
    </lineage>
</organism>
<accession>A0A542DUF1</accession>
<dbReference type="PANTHER" id="PTHR43464">
    <property type="entry name" value="METHYLTRANSFERASE"/>
    <property type="match status" value="1"/>
</dbReference>
<reference evidence="5 6" key="1">
    <citation type="submission" date="2019-06" db="EMBL/GenBank/DDBJ databases">
        <title>Sequencing the genomes of 1000 actinobacteria strains.</title>
        <authorList>
            <person name="Klenk H.-P."/>
        </authorList>
    </citation>
    <scope>NUCLEOTIDE SEQUENCE [LARGE SCALE GENOMIC DNA]</scope>
    <source>
        <strain evidence="5 6">DSM 17305</strain>
    </source>
</reference>
<feature type="domain" description="Methyltransferase" evidence="4">
    <location>
        <begin position="27"/>
        <end position="109"/>
    </location>
</feature>
<evidence type="ECO:0000256" key="1">
    <source>
        <dbReference type="ARBA" id="ARBA00022603"/>
    </source>
</evidence>
<dbReference type="Pfam" id="PF13649">
    <property type="entry name" value="Methyltransf_25"/>
    <property type="match status" value="1"/>
</dbReference>
<keyword evidence="6" id="KW-1185">Reference proteome</keyword>
<protein>
    <submittedName>
        <fullName evidence="5">Ubiquinone/menaquinone biosynthesis C-methylase UbiE</fullName>
    </submittedName>
</protein>
<dbReference type="Proteomes" id="UP000316298">
    <property type="component" value="Unassembled WGS sequence"/>
</dbReference>